<dbReference type="VEuPathDB" id="FungiDB:CCM_08102"/>
<reference evidence="1 2" key="1">
    <citation type="journal article" date="2011" name="Genome Biol.">
        <title>Genome sequence of the insect pathogenic fungus Cordyceps militaris, a valued traditional Chinese medicine.</title>
        <authorList>
            <person name="Zheng P."/>
            <person name="Xia Y."/>
            <person name="Xiao G."/>
            <person name="Xiong C."/>
            <person name="Hu X."/>
            <person name="Zhang S."/>
            <person name="Zheng H."/>
            <person name="Huang Y."/>
            <person name="Zhou Y."/>
            <person name="Wang S."/>
            <person name="Zhao G.P."/>
            <person name="Liu X."/>
            <person name="St Leger R.J."/>
            <person name="Wang C."/>
        </authorList>
    </citation>
    <scope>NUCLEOTIDE SEQUENCE [LARGE SCALE GENOMIC DNA]</scope>
    <source>
        <strain evidence="1 2">CM01</strain>
    </source>
</reference>
<accession>G3JNK9</accession>
<dbReference type="HOGENOM" id="CLU_660534_0_0_1"/>
<dbReference type="GeneID" id="18170111"/>
<dbReference type="RefSeq" id="XP_006673304.1">
    <property type="nucleotide sequence ID" value="XM_006673241.1"/>
</dbReference>
<evidence type="ECO:0000313" key="2">
    <source>
        <dbReference type="Proteomes" id="UP000001610"/>
    </source>
</evidence>
<keyword evidence="2" id="KW-1185">Reference proteome</keyword>
<evidence type="ECO:0000313" key="1">
    <source>
        <dbReference type="EMBL" id="EGX89849.1"/>
    </source>
</evidence>
<gene>
    <name evidence="1" type="ORF">CCM_08102</name>
</gene>
<dbReference type="AlphaFoldDB" id="G3JNK9"/>
<organism evidence="1 2">
    <name type="scientific">Cordyceps militaris (strain CM01)</name>
    <name type="common">Caterpillar fungus</name>
    <dbReference type="NCBI Taxonomy" id="983644"/>
    <lineage>
        <taxon>Eukaryota</taxon>
        <taxon>Fungi</taxon>
        <taxon>Dikarya</taxon>
        <taxon>Ascomycota</taxon>
        <taxon>Pezizomycotina</taxon>
        <taxon>Sordariomycetes</taxon>
        <taxon>Hypocreomycetidae</taxon>
        <taxon>Hypocreales</taxon>
        <taxon>Cordycipitaceae</taxon>
        <taxon>Cordyceps</taxon>
    </lineage>
</organism>
<dbReference type="KEGG" id="cmt:CCM_08102"/>
<dbReference type="EMBL" id="JH126404">
    <property type="protein sequence ID" value="EGX89849.1"/>
    <property type="molecule type" value="Genomic_DNA"/>
</dbReference>
<protein>
    <submittedName>
        <fullName evidence="1">Uncharacterized protein</fullName>
    </submittedName>
</protein>
<dbReference type="InParanoid" id="G3JNK9"/>
<sequence length="389" mass="43936">MSSENPQYSLWLWRTDYDDRDDGVYELRWFALHIGTPWGKVVVKASDADFSGYDAKLAQFRGHCLSLAVHPGTAFEKNEYGFSPNDSLKWVLEALIAAQGQRGPTLQDMTLKDFLRNPCSSYRIKMISTQDQRGPTLQEMTLKDFLQNPWSSYRIKIKEGKLHAEPCDSISGKRDMAFWTGLSMPRLGDLPPFTIKTRNWSDFCIRTQVPGSAVGDLARPVWLGDECYRFRPFVGLNKDDISQIIKKHQVMNSMVNDPSIFFNFQLIPAFVTVVHYVIIDDKNRVLGLAGECPSGAIPLRQALQEGRYAASKSAWKKKLEDTLGGMRQGEEHWMTVSLDSVLVREDEVWIWEFGAAYKPSDLDAFGGGATELDSSPLDKLFSDPLWGGA</sequence>
<dbReference type="Proteomes" id="UP000001610">
    <property type="component" value="Unassembled WGS sequence"/>
</dbReference>
<proteinExistence type="predicted"/>
<dbReference type="OMA" id="SERHREC"/>
<name>G3JNK9_CORMM</name>